<dbReference type="GeneTree" id="ENSGT00940000161508"/>
<gene>
    <name evidence="20" type="primary">CPO</name>
</gene>
<keyword evidence="6" id="KW-0121">Carboxypeptidase</keyword>
<protein>
    <recommendedName>
        <fullName evidence="17">Carboxypeptidase O</fullName>
    </recommendedName>
</protein>
<dbReference type="GO" id="GO:0008270">
    <property type="term" value="F:zinc ion binding"/>
    <property type="evidence" value="ECO:0007669"/>
    <property type="project" value="InterPro"/>
</dbReference>
<dbReference type="Proteomes" id="UP000694417">
    <property type="component" value="Unplaced"/>
</dbReference>
<comment type="subcellular location">
    <subcellularLocation>
        <location evidence="2">Apical cell membrane</location>
        <topology evidence="2">Lipid-anchor</topology>
        <topology evidence="2">GPI-anchor</topology>
    </subcellularLocation>
</comment>
<evidence type="ECO:0000256" key="11">
    <source>
        <dbReference type="ARBA" id="ARBA00022833"/>
    </source>
</evidence>
<keyword evidence="15" id="KW-0449">Lipoprotein</keyword>
<evidence type="ECO:0000256" key="17">
    <source>
        <dbReference type="ARBA" id="ARBA00071404"/>
    </source>
</evidence>
<reference evidence="20" key="2">
    <citation type="submission" date="2025-09" db="UniProtKB">
        <authorList>
            <consortium name="Ensembl"/>
        </authorList>
    </citation>
    <scope>IDENTIFICATION</scope>
</reference>
<evidence type="ECO:0000256" key="18">
    <source>
        <dbReference type="PROSITE-ProRule" id="PRU01379"/>
    </source>
</evidence>
<comment type="similarity">
    <text evidence="3 18">Belongs to the peptidase M14 family.</text>
</comment>
<comment type="cofactor">
    <cofactor evidence="1">
        <name>Zn(2+)</name>
        <dbReference type="ChEBI" id="CHEBI:29105"/>
    </cofactor>
</comment>
<dbReference type="PROSITE" id="PS00132">
    <property type="entry name" value="CARBOXYPEPT_ZN_1"/>
    <property type="match status" value="1"/>
</dbReference>
<evidence type="ECO:0000256" key="3">
    <source>
        <dbReference type="ARBA" id="ARBA00005988"/>
    </source>
</evidence>
<keyword evidence="7" id="KW-0645">Protease</keyword>
<comment type="function">
    <text evidence="16">Carboxypeptidase which preferentially cleaves C-terminal acidic residues from peptides and proteins. Can also cleave C-terminal hydrophobic amino acids, with a preference for small residues over large residues.</text>
</comment>
<keyword evidence="21" id="KW-1185">Reference proteome</keyword>
<keyword evidence="13" id="KW-0472">Membrane</keyword>
<accession>A0A8D2H9A9</accession>
<keyword evidence="11" id="KW-0862">Zinc</keyword>
<dbReference type="Gene3D" id="3.40.630.10">
    <property type="entry name" value="Zn peptidases"/>
    <property type="match status" value="1"/>
</dbReference>
<dbReference type="FunFam" id="3.40.630.10:FF:000050">
    <property type="entry name" value="Carboxypeptidase O"/>
    <property type="match status" value="1"/>
</dbReference>
<dbReference type="PANTHER" id="PTHR11705">
    <property type="entry name" value="PROTEASE FAMILY M14 CARBOXYPEPTIDASE A,B"/>
    <property type="match status" value="1"/>
</dbReference>
<evidence type="ECO:0000256" key="10">
    <source>
        <dbReference type="ARBA" id="ARBA00022801"/>
    </source>
</evidence>
<evidence type="ECO:0000256" key="12">
    <source>
        <dbReference type="ARBA" id="ARBA00023049"/>
    </source>
</evidence>
<dbReference type="InterPro" id="IPR057246">
    <property type="entry name" value="CARBOXYPEPT_ZN_1"/>
</dbReference>
<sequence>MGEEPDIYLWMSQISEKHAEVVTQHLLGMTFEKRPMYYLKISQPSDNPKKIIWMDCGIHAREWIAPAFCQWFVKEILQNYKDNPRINRFLRNLDFYVLPVLNIDGYIYSWTTDRLWRKSRSSHNNGTCFGSDLNRNFNVSWCSIGASKNCQDLTFCGTEPVSEPETKAVSSFVESKKEDILCFLTIHSYGQLILTPYGYTKNKPSNHKELVSPQIDERKRNLLEEIQVGQKAANALKAKHGTNYRVGSSADILYPTSGSSRDWARDIGIPYSYTFELRDNGTEGFLLHETQIQPTCEEAMEAVLSILDDVYAKYWLSNTAAKVTSTTVLLNLLWLFISLL</sequence>
<dbReference type="PRINTS" id="PR00765">
    <property type="entry name" value="CRBOXYPTASEA"/>
</dbReference>
<dbReference type="Ensembl" id="ENSUPAT00010011300.1">
    <property type="protein sequence ID" value="ENSUPAP00010009815.1"/>
    <property type="gene ID" value="ENSUPAG00010007941.1"/>
</dbReference>
<name>A0A8D2H9A9_UROPR</name>
<evidence type="ECO:0000256" key="6">
    <source>
        <dbReference type="ARBA" id="ARBA00022645"/>
    </source>
</evidence>
<reference evidence="20" key="1">
    <citation type="submission" date="2025-08" db="UniProtKB">
        <authorList>
            <consortium name="Ensembl"/>
        </authorList>
    </citation>
    <scope>IDENTIFICATION</scope>
</reference>
<dbReference type="GO" id="GO:0098552">
    <property type="term" value="C:side of membrane"/>
    <property type="evidence" value="ECO:0007669"/>
    <property type="project" value="UniProtKB-KW"/>
</dbReference>
<keyword evidence="14" id="KW-0325">Glycoprotein</keyword>
<keyword evidence="10" id="KW-0378">Hydrolase</keyword>
<evidence type="ECO:0000256" key="14">
    <source>
        <dbReference type="ARBA" id="ARBA00023180"/>
    </source>
</evidence>
<dbReference type="AlphaFoldDB" id="A0A8D2H9A9"/>
<dbReference type="Pfam" id="PF00246">
    <property type="entry name" value="Peptidase_M14"/>
    <property type="match status" value="1"/>
</dbReference>
<organism evidence="20 21">
    <name type="scientific">Urocitellus parryii</name>
    <name type="common">Arctic ground squirrel</name>
    <name type="synonym">Spermophilus parryii</name>
    <dbReference type="NCBI Taxonomy" id="9999"/>
    <lineage>
        <taxon>Eukaryota</taxon>
        <taxon>Metazoa</taxon>
        <taxon>Chordata</taxon>
        <taxon>Craniata</taxon>
        <taxon>Vertebrata</taxon>
        <taxon>Euteleostomi</taxon>
        <taxon>Mammalia</taxon>
        <taxon>Eutheria</taxon>
        <taxon>Euarchontoglires</taxon>
        <taxon>Glires</taxon>
        <taxon>Rodentia</taxon>
        <taxon>Sciuromorpha</taxon>
        <taxon>Sciuridae</taxon>
        <taxon>Xerinae</taxon>
        <taxon>Marmotini</taxon>
        <taxon>Urocitellus</taxon>
    </lineage>
</organism>
<evidence type="ECO:0000256" key="7">
    <source>
        <dbReference type="ARBA" id="ARBA00022670"/>
    </source>
</evidence>
<keyword evidence="8" id="KW-0479">Metal-binding</keyword>
<evidence type="ECO:0000256" key="15">
    <source>
        <dbReference type="ARBA" id="ARBA00023288"/>
    </source>
</evidence>
<dbReference type="InterPro" id="IPR000834">
    <property type="entry name" value="Peptidase_M14"/>
</dbReference>
<keyword evidence="12" id="KW-0482">Metalloprotease</keyword>
<evidence type="ECO:0000256" key="13">
    <source>
        <dbReference type="ARBA" id="ARBA00023136"/>
    </source>
</evidence>
<evidence type="ECO:0000256" key="5">
    <source>
        <dbReference type="ARBA" id="ARBA00022622"/>
    </source>
</evidence>
<evidence type="ECO:0000256" key="16">
    <source>
        <dbReference type="ARBA" id="ARBA00058352"/>
    </source>
</evidence>
<proteinExistence type="inferred from homology"/>
<evidence type="ECO:0000256" key="4">
    <source>
        <dbReference type="ARBA" id="ARBA00022475"/>
    </source>
</evidence>
<dbReference type="GO" id="GO:0004181">
    <property type="term" value="F:metallocarboxypeptidase activity"/>
    <property type="evidence" value="ECO:0007669"/>
    <property type="project" value="Ensembl"/>
</dbReference>
<evidence type="ECO:0000259" key="19">
    <source>
        <dbReference type="PROSITE" id="PS52035"/>
    </source>
</evidence>
<dbReference type="SUPFAM" id="SSF53187">
    <property type="entry name" value="Zn-dependent exopeptidases"/>
    <property type="match status" value="1"/>
</dbReference>
<evidence type="ECO:0000256" key="2">
    <source>
        <dbReference type="ARBA" id="ARBA00004303"/>
    </source>
</evidence>
<keyword evidence="4" id="KW-1003">Cell membrane</keyword>
<evidence type="ECO:0000256" key="8">
    <source>
        <dbReference type="ARBA" id="ARBA00022723"/>
    </source>
</evidence>
<feature type="active site" description="Proton donor/acceptor" evidence="18">
    <location>
        <position position="276"/>
    </location>
</feature>
<dbReference type="GO" id="GO:0006508">
    <property type="term" value="P:proteolysis"/>
    <property type="evidence" value="ECO:0007669"/>
    <property type="project" value="UniProtKB-KW"/>
</dbReference>
<dbReference type="GO" id="GO:0016324">
    <property type="term" value="C:apical plasma membrane"/>
    <property type="evidence" value="ECO:0007669"/>
    <property type="project" value="UniProtKB-SubCell"/>
</dbReference>
<evidence type="ECO:0000313" key="21">
    <source>
        <dbReference type="Proteomes" id="UP000694417"/>
    </source>
</evidence>
<evidence type="ECO:0000256" key="9">
    <source>
        <dbReference type="ARBA" id="ARBA00022729"/>
    </source>
</evidence>
<dbReference type="PROSITE" id="PS52035">
    <property type="entry name" value="PEPTIDASE_M14"/>
    <property type="match status" value="1"/>
</dbReference>
<dbReference type="GO" id="GO:0005615">
    <property type="term" value="C:extracellular space"/>
    <property type="evidence" value="ECO:0007669"/>
    <property type="project" value="TreeGrafter"/>
</dbReference>
<dbReference type="PANTHER" id="PTHR11705:SF19">
    <property type="entry name" value="CARBOXYPEPTIDASE O"/>
    <property type="match status" value="1"/>
</dbReference>
<keyword evidence="9" id="KW-0732">Signal</keyword>
<keyword evidence="5" id="KW-0336">GPI-anchor</keyword>
<evidence type="ECO:0000313" key="20">
    <source>
        <dbReference type="Ensembl" id="ENSUPAP00010009815.1"/>
    </source>
</evidence>
<evidence type="ECO:0000256" key="1">
    <source>
        <dbReference type="ARBA" id="ARBA00001947"/>
    </source>
</evidence>
<dbReference type="SMART" id="SM00631">
    <property type="entry name" value="Zn_pept"/>
    <property type="match status" value="1"/>
</dbReference>
<feature type="domain" description="Peptidase M14" evidence="19">
    <location>
        <begin position="1"/>
        <end position="310"/>
    </location>
</feature>